<dbReference type="Pfam" id="PF20611">
    <property type="entry name" value="DUF6801"/>
    <property type="match status" value="1"/>
</dbReference>
<dbReference type="GO" id="GO:0005975">
    <property type="term" value="P:carbohydrate metabolic process"/>
    <property type="evidence" value="ECO:0007669"/>
    <property type="project" value="UniProtKB-ARBA"/>
</dbReference>
<accession>A0A930VJ93</accession>
<evidence type="ECO:0000313" key="4">
    <source>
        <dbReference type="Proteomes" id="UP000640489"/>
    </source>
</evidence>
<organism evidence="3 4">
    <name type="scientific">Nocardioides islandensis</name>
    <dbReference type="NCBI Taxonomy" id="433663"/>
    <lineage>
        <taxon>Bacteria</taxon>
        <taxon>Bacillati</taxon>
        <taxon>Actinomycetota</taxon>
        <taxon>Actinomycetes</taxon>
        <taxon>Propionibacteriales</taxon>
        <taxon>Nocardioidaceae</taxon>
        <taxon>Nocardioides</taxon>
    </lineage>
</organism>
<keyword evidence="4" id="KW-1185">Reference proteome</keyword>
<proteinExistence type="predicted"/>
<dbReference type="InterPro" id="IPR046542">
    <property type="entry name" value="DUF6801"/>
</dbReference>
<keyword evidence="1" id="KW-0732">Signal</keyword>
<dbReference type="RefSeq" id="WP_194708113.1">
    <property type="nucleotide sequence ID" value="NZ_JADKPN010000012.1"/>
</dbReference>
<name>A0A930VJ93_9ACTN</name>
<feature type="chain" id="PRO_5037825636" evidence="1">
    <location>
        <begin position="33"/>
        <end position="390"/>
    </location>
</feature>
<dbReference type="PROSITE" id="PS51318">
    <property type="entry name" value="TAT"/>
    <property type="match status" value="1"/>
</dbReference>
<evidence type="ECO:0000256" key="1">
    <source>
        <dbReference type="SAM" id="SignalP"/>
    </source>
</evidence>
<evidence type="ECO:0000313" key="3">
    <source>
        <dbReference type="EMBL" id="MBF4764920.1"/>
    </source>
</evidence>
<sequence length="390" mass="39564">MTTSSQLVRRALIATGALVASGAVVLTAPTQAASVALTYHCTTSPNAGEYDFSAVVDTNAPATLGSGMTVPITVTSDVTIPETLATTLRGLNVATVEGTSQSTGTVDGVSRVSTLTIPKTAVPAPGTPMHLIGTGPGGTITAKAVGTTILIGAGNFTATLTPKDTAGNTVAPGVTTFTCALTPATGQNLLVDSVTAVQTTTTTTLTVDAPVGYGSMPVARAEVTQSGSSSKPSGSVAFTYGGKTVTVAVKGGKARADLPQALTMGPNHVTAVFTPTDKTKAPSQATTAFTVVRGPTTTTASMTYRDTRFRLVGKALVVAEFGTDVAGSVKFTLKRNGTKLRTATVALTSRDKARTVFANVRKAGTYLIVAKYLGSPTLKRSTSQVKLNIT</sequence>
<dbReference type="AlphaFoldDB" id="A0A930VJ93"/>
<feature type="domain" description="DUF6801" evidence="2">
    <location>
        <begin position="38"/>
        <end position="185"/>
    </location>
</feature>
<dbReference type="Gene3D" id="2.60.40.10">
    <property type="entry name" value="Immunoglobulins"/>
    <property type="match status" value="2"/>
</dbReference>
<gene>
    <name evidence="3" type="ORF">ISU07_17445</name>
</gene>
<reference evidence="3" key="1">
    <citation type="submission" date="2020-11" db="EMBL/GenBank/DDBJ databases">
        <title>Nocardioides sp. nov., isolated from Soil of Cynanchum wilfordii Hemsley rhizosphere.</title>
        <authorList>
            <person name="Lee J.-S."/>
            <person name="Suh M.K."/>
            <person name="Kim J.-S."/>
        </authorList>
    </citation>
    <scope>NUCLEOTIDE SEQUENCE</scope>
    <source>
        <strain evidence="3">KCTC 19275</strain>
    </source>
</reference>
<dbReference type="InterPro" id="IPR006311">
    <property type="entry name" value="TAT_signal"/>
</dbReference>
<dbReference type="Proteomes" id="UP000640489">
    <property type="component" value="Unassembled WGS sequence"/>
</dbReference>
<comment type="caution">
    <text evidence="3">The sequence shown here is derived from an EMBL/GenBank/DDBJ whole genome shotgun (WGS) entry which is preliminary data.</text>
</comment>
<evidence type="ECO:0000259" key="2">
    <source>
        <dbReference type="Pfam" id="PF20611"/>
    </source>
</evidence>
<dbReference type="InterPro" id="IPR013783">
    <property type="entry name" value="Ig-like_fold"/>
</dbReference>
<protein>
    <submittedName>
        <fullName evidence="3">Ig-like domain repeat protein</fullName>
    </submittedName>
</protein>
<dbReference type="EMBL" id="JADKPN010000012">
    <property type="protein sequence ID" value="MBF4764920.1"/>
    <property type="molecule type" value="Genomic_DNA"/>
</dbReference>
<feature type="signal peptide" evidence="1">
    <location>
        <begin position="1"/>
        <end position="32"/>
    </location>
</feature>